<gene>
    <name evidence="7" type="ORF">GR167_07080</name>
</gene>
<reference evidence="7 8" key="1">
    <citation type="submission" date="2020-01" db="EMBL/GenBank/DDBJ databases">
        <authorList>
            <person name="Chen S."/>
        </authorList>
    </citation>
    <scope>NUCLEOTIDE SEQUENCE [LARGE SCALE GENOMIC DNA]</scope>
    <source>
        <strain evidence="7 8">GS-10</strain>
    </source>
</reference>
<evidence type="ECO:0000256" key="5">
    <source>
        <dbReference type="SAM" id="SignalP"/>
    </source>
</evidence>
<feature type="chain" id="PRO_5026668577" evidence="5">
    <location>
        <begin position="22"/>
        <end position="313"/>
    </location>
</feature>
<evidence type="ECO:0000256" key="2">
    <source>
        <dbReference type="ARBA" id="ARBA00023136"/>
    </source>
</evidence>
<dbReference type="PRINTS" id="PR01021">
    <property type="entry name" value="OMPADOMAIN"/>
</dbReference>
<keyword evidence="5" id="KW-0732">Signal</keyword>
<dbReference type="CDD" id="cd07185">
    <property type="entry name" value="OmpA_C-like"/>
    <property type="match status" value="1"/>
</dbReference>
<evidence type="ECO:0000313" key="7">
    <source>
        <dbReference type="EMBL" id="MYM55061.1"/>
    </source>
</evidence>
<dbReference type="GO" id="GO:0009279">
    <property type="term" value="C:cell outer membrane"/>
    <property type="evidence" value="ECO:0007669"/>
    <property type="project" value="UniProtKB-SubCell"/>
</dbReference>
<dbReference type="Gene3D" id="3.30.1330.60">
    <property type="entry name" value="OmpA-like domain"/>
    <property type="match status" value="1"/>
</dbReference>
<keyword evidence="8" id="KW-1185">Reference proteome</keyword>
<evidence type="ECO:0000256" key="3">
    <source>
        <dbReference type="ARBA" id="ARBA00023237"/>
    </source>
</evidence>
<evidence type="ECO:0000313" key="8">
    <source>
        <dbReference type="Proteomes" id="UP000479043"/>
    </source>
</evidence>
<evidence type="ECO:0000259" key="6">
    <source>
        <dbReference type="PROSITE" id="PS51123"/>
    </source>
</evidence>
<comment type="caution">
    <text evidence="7">The sequence shown here is derived from an EMBL/GenBank/DDBJ whole genome shotgun (WGS) entry which is preliminary data.</text>
</comment>
<dbReference type="PANTHER" id="PTHR30329">
    <property type="entry name" value="STATOR ELEMENT OF FLAGELLAR MOTOR COMPLEX"/>
    <property type="match status" value="1"/>
</dbReference>
<keyword evidence="2 4" id="KW-0472">Membrane</keyword>
<keyword evidence="3" id="KW-0998">Cell outer membrane</keyword>
<dbReference type="InterPro" id="IPR036737">
    <property type="entry name" value="OmpA-like_sf"/>
</dbReference>
<dbReference type="InterPro" id="IPR050330">
    <property type="entry name" value="Bact_OuterMem_StrucFunc"/>
</dbReference>
<dbReference type="Pfam" id="PF00691">
    <property type="entry name" value="OmpA"/>
    <property type="match status" value="1"/>
</dbReference>
<feature type="domain" description="OmpA-like" evidence="6">
    <location>
        <begin position="196"/>
        <end position="313"/>
    </location>
</feature>
<dbReference type="EMBL" id="WWEN01000003">
    <property type="protein sequence ID" value="MYM55061.1"/>
    <property type="molecule type" value="Genomic_DNA"/>
</dbReference>
<feature type="signal peptide" evidence="5">
    <location>
        <begin position="1"/>
        <end position="21"/>
    </location>
</feature>
<dbReference type="SUPFAM" id="SSF103088">
    <property type="entry name" value="OmpA-like"/>
    <property type="match status" value="1"/>
</dbReference>
<evidence type="ECO:0000256" key="4">
    <source>
        <dbReference type="PROSITE-ProRule" id="PRU00473"/>
    </source>
</evidence>
<dbReference type="PANTHER" id="PTHR30329:SF21">
    <property type="entry name" value="LIPOPROTEIN YIAD-RELATED"/>
    <property type="match status" value="1"/>
</dbReference>
<evidence type="ECO:0000256" key="1">
    <source>
        <dbReference type="ARBA" id="ARBA00004442"/>
    </source>
</evidence>
<proteinExistence type="predicted"/>
<dbReference type="AlphaFoldDB" id="A0A6L8LG41"/>
<accession>A0A6L8LG41</accession>
<comment type="subcellular location">
    <subcellularLocation>
        <location evidence="1">Cell outer membrane</location>
    </subcellularLocation>
</comment>
<dbReference type="PROSITE" id="PS51123">
    <property type="entry name" value="OMPA_2"/>
    <property type="match status" value="1"/>
</dbReference>
<name>A0A6L8LG41_9RHOB</name>
<dbReference type="InterPro" id="IPR006665">
    <property type="entry name" value="OmpA-like"/>
</dbReference>
<organism evidence="7 8">
    <name type="scientific">Thalassovita mangrovi</name>
    <dbReference type="NCBI Taxonomy" id="2692236"/>
    <lineage>
        <taxon>Bacteria</taxon>
        <taxon>Pseudomonadati</taxon>
        <taxon>Pseudomonadota</taxon>
        <taxon>Alphaproteobacteria</taxon>
        <taxon>Rhodobacterales</taxon>
        <taxon>Roseobacteraceae</taxon>
        <taxon>Thalassovita</taxon>
    </lineage>
</organism>
<dbReference type="Proteomes" id="UP000479043">
    <property type="component" value="Unassembled WGS sequence"/>
</dbReference>
<dbReference type="InterPro" id="IPR006664">
    <property type="entry name" value="OMP_bac"/>
</dbReference>
<sequence length="313" mass="33115">MRGIALISLAFGLGLCAPAGALELTLPAAATALSDERVAMDSYDLPTGPYADGQMPKESFEGHVTRQSWRVAAQGLTSLQLLAPLREQLQDAGYDIVFECDTLDCGGFDFRFETEVLPAPAMHVDLSDFRFLSAQNGPDDHLGLLVSRSANAGFIQLIRVTKDAQALPVKPSTGAVLPGIAETPRPLPSDPVGVLVAQGHVVLGDLTFETGSASLGEGPYASLDALAEFLLDDPSRRIALVGHTDAVGALDNNIALSKRRAASVLERLAARYGVPRGQMSAEGMGYLAPIAPNQTPEGRETNRRVEAVLLNTD</sequence>
<protein>
    <submittedName>
        <fullName evidence="7">OmpA family protein</fullName>
    </submittedName>
</protein>